<gene>
    <name evidence="10" type="ORF">F7732_04140</name>
</gene>
<keyword evidence="6" id="KW-0418">Kinase</keyword>
<evidence type="ECO:0000256" key="3">
    <source>
        <dbReference type="ARBA" id="ARBA00022553"/>
    </source>
</evidence>
<comment type="caution">
    <text evidence="10">The sequence shown here is derived from an EMBL/GenBank/DDBJ whole genome shotgun (WGS) entry which is preliminary data.</text>
</comment>
<keyword evidence="5" id="KW-0547">Nucleotide-binding</keyword>
<dbReference type="Pfam" id="PF02518">
    <property type="entry name" value="HATPase_c"/>
    <property type="match status" value="1"/>
</dbReference>
<evidence type="ECO:0000256" key="7">
    <source>
        <dbReference type="ARBA" id="ARBA00022840"/>
    </source>
</evidence>
<evidence type="ECO:0000256" key="2">
    <source>
        <dbReference type="ARBA" id="ARBA00012438"/>
    </source>
</evidence>
<dbReference type="PRINTS" id="PR00344">
    <property type="entry name" value="BCTRLSENSOR"/>
</dbReference>
<dbReference type="CDD" id="cd00082">
    <property type="entry name" value="HisKA"/>
    <property type="match status" value="1"/>
</dbReference>
<dbReference type="InterPro" id="IPR003661">
    <property type="entry name" value="HisK_dim/P_dom"/>
</dbReference>
<evidence type="ECO:0000256" key="5">
    <source>
        <dbReference type="ARBA" id="ARBA00022741"/>
    </source>
</evidence>
<dbReference type="PANTHER" id="PTHR43065">
    <property type="entry name" value="SENSOR HISTIDINE KINASE"/>
    <property type="match status" value="1"/>
</dbReference>
<keyword evidence="4" id="KW-0808">Transferase</keyword>
<dbReference type="Pfam" id="PF00512">
    <property type="entry name" value="HisKA"/>
    <property type="match status" value="1"/>
</dbReference>
<dbReference type="SUPFAM" id="SSF55874">
    <property type="entry name" value="ATPase domain of HSP90 chaperone/DNA topoisomerase II/histidine kinase"/>
    <property type="match status" value="1"/>
</dbReference>
<dbReference type="InterPro" id="IPR003594">
    <property type="entry name" value="HATPase_dom"/>
</dbReference>
<keyword evidence="7" id="KW-0067">ATP-binding</keyword>
<dbReference type="SMART" id="SM00387">
    <property type="entry name" value="HATPase_c"/>
    <property type="match status" value="1"/>
</dbReference>
<protein>
    <recommendedName>
        <fullName evidence="2">histidine kinase</fullName>
        <ecNumber evidence="2">2.7.13.3</ecNumber>
    </recommendedName>
</protein>
<dbReference type="EC" id="2.7.13.3" evidence="2"/>
<organism evidence="10 11">
    <name type="scientific">Bacillus mesophilum</name>
    <dbReference type="NCBI Taxonomy" id="1071718"/>
    <lineage>
        <taxon>Bacteria</taxon>
        <taxon>Bacillati</taxon>
        <taxon>Bacillota</taxon>
        <taxon>Bacilli</taxon>
        <taxon>Bacillales</taxon>
        <taxon>Bacillaceae</taxon>
        <taxon>Bacillus</taxon>
    </lineage>
</organism>
<dbReference type="EMBL" id="WBOT01000001">
    <property type="protein sequence ID" value="KAB2335765.1"/>
    <property type="molecule type" value="Genomic_DNA"/>
</dbReference>
<dbReference type="Gene3D" id="3.30.565.10">
    <property type="entry name" value="Histidine kinase-like ATPase, C-terminal domain"/>
    <property type="match status" value="1"/>
</dbReference>
<dbReference type="Gene3D" id="1.10.287.130">
    <property type="match status" value="1"/>
</dbReference>
<dbReference type="Proteomes" id="UP000441354">
    <property type="component" value="Unassembled WGS sequence"/>
</dbReference>
<name>A0A7V7RQM3_9BACI</name>
<dbReference type="SUPFAM" id="SSF47384">
    <property type="entry name" value="Homodimeric domain of signal transducing histidine kinase"/>
    <property type="match status" value="1"/>
</dbReference>
<dbReference type="InterPro" id="IPR005467">
    <property type="entry name" value="His_kinase_dom"/>
</dbReference>
<dbReference type="InterPro" id="IPR036097">
    <property type="entry name" value="HisK_dim/P_sf"/>
</dbReference>
<feature type="domain" description="Histidine kinase" evidence="9">
    <location>
        <begin position="101"/>
        <end position="308"/>
    </location>
</feature>
<dbReference type="OrthoDB" id="9815750at2"/>
<evidence type="ECO:0000313" key="10">
    <source>
        <dbReference type="EMBL" id="KAB2335765.1"/>
    </source>
</evidence>
<evidence type="ECO:0000259" key="9">
    <source>
        <dbReference type="PROSITE" id="PS50109"/>
    </source>
</evidence>
<dbReference type="InterPro" id="IPR036890">
    <property type="entry name" value="HATPase_C_sf"/>
</dbReference>
<evidence type="ECO:0000256" key="8">
    <source>
        <dbReference type="ARBA" id="ARBA00023012"/>
    </source>
</evidence>
<proteinExistence type="predicted"/>
<keyword evidence="3" id="KW-0597">Phosphoprotein</keyword>
<keyword evidence="11" id="KW-1185">Reference proteome</keyword>
<sequence>MMDKMYKQLPFPYFKIDERFMIISSSLSYENISFYDLLVPHLKYTFSQLIGEREKITLDLDLNNQIRSYIVYIVRTEQKQLHLFCFPNEHQDVQINKIAASMAHEIRNPLTAVKGFLQLVRPQLIESGKETYADVAIREINRANDLISEFLHTGKPIAREKKAVVLNEIAEEIYLLFENKAQLQNVSTQLATIVEEVAVYGNEQQLKQVLLNICNNALEAMDKKKGLISISIGADERNARMVIKDNGAGMSAETVKMLFSLYYSTKTTGTGLGLSISKEIIERHNGHLTINSIEGEGTAVTIELPLLNKISAN</sequence>
<dbReference type="InterPro" id="IPR004358">
    <property type="entry name" value="Sig_transdc_His_kin-like_C"/>
</dbReference>
<evidence type="ECO:0000313" key="11">
    <source>
        <dbReference type="Proteomes" id="UP000441354"/>
    </source>
</evidence>
<dbReference type="PROSITE" id="PS50109">
    <property type="entry name" value="HIS_KIN"/>
    <property type="match status" value="1"/>
</dbReference>
<dbReference type="AlphaFoldDB" id="A0A7V7RQM3"/>
<reference evidence="10 11" key="1">
    <citation type="journal article" date="2014" name="Arch. Microbiol.">
        <title>Bacillus mesophilum sp. nov., strain IITR-54T, a novel 4-chlorobiphenyl dechlorinating bacterium.</title>
        <authorList>
            <person name="Manickam N."/>
            <person name="Singh N.K."/>
            <person name="Bajaj A."/>
            <person name="Kumar R.M."/>
            <person name="Kaur G."/>
            <person name="Kaur N."/>
            <person name="Bala M."/>
            <person name="Kumar A."/>
            <person name="Mayilraj S."/>
        </authorList>
    </citation>
    <scope>NUCLEOTIDE SEQUENCE [LARGE SCALE GENOMIC DNA]</scope>
    <source>
        <strain evidence="10 11">IITR-54</strain>
    </source>
</reference>
<evidence type="ECO:0000256" key="4">
    <source>
        <dbReference type="ARBA" id="ARBA00022679"/>
    </source>
</evidence>
<dbReference type="RefSeq" id="WP_151572371.1">
    <property type="nucleotide sequence ID" value="NZ_WBOT01000001.1"/>
</dbReference>
<evidence type="ECO:0000256" key="1">
    <source>
        <dbReference type="ARBA" id="ARBA00000085"/>
    </source>
</evidence>
<dbReference type="GO" id="GO:0005524">
    <property type="term" value="F:ATP binding"/>
    <property type="evidence" value="ECO:0007669"/>
    <property type="project" value="UniProtKB-KW"/>
</dbReference>
<dbReference type="GO" id="GO:0000155">
    <property type="term" value="F:phosphorelay sensor kinase activity"/>
    <property type="evidence" value="ECO:0007669"/>
    <property type="project" value="InterPro"/>
</dbReference>
<accession>A0A7V7RQM3</accession>
<dbReference type="SMART" id="SM00388">
    <property type="entry name" value="HisKA"/>
    <property type="match status" value="1"/>
</dbReference>
<evidence type="ECO:0000256" key="6">
    <source>
        <dbReference type="ARBA" id="ARBA00022777"/>
    </source>
</evidence>
<dbReference type="PANTHER" id="PTHR43065:SF10">
    <property type="entry name" value="PEROXIDE STRESS-ACTIVATED HISTIDINE KINASE MAK3"/>
    <property type="match status" value="1"/>
</dbReference>
<keyword evidence="8" id="KW-0902">Two-component regulatory system</keyword>
<comment type="catalytic activity">
    <reaction evidence="1">
        <text>ATP + protein L-histidine = ADP + protein N-phospho-L-histidine.</text>
        <dbReference type="EC" id="2.7.13.3"/>
    </reaction>
</comment>